<comment type="caution">
    <text evidence="2">The sequence shown here is derived from an EMBL/GenBank/DDBJ whole genome shotgun (WGS) entry which is preliminary data.</text>
</comment>
<dbReference type="eggNOG" id="ENOG502SN1Y">
    <property type="taxonomic scope" value="Eukaryota"/>
</dbReference>
<gene>
    <name evidence="2" type="ORF">F443_17279</name>
</gene>
<dbReference type="Proteomes" id="UP000018721">
    <property type="component" value="Unassembled WGS sequence"/>
</dbReference>
<reference evidence="2 3" key="1">
    <citation type="submission" date="2013-11" db="EMBL/GenBank/DDBJ databases">
        <title>The Genome Sequence of Phytophthora parasitica P1569.</title>
        <authorList>
            <consortium name="The Broad Institute Genomics Platform"/>
            <person name="Russ C."/>
            <person name="Tyler B."/>
            <person name="Panabieres F."/>
            <person name="Shan W."/>
            <person name="Tripathy S."/>
            <person name="Grunwald N."/>
            <person name="Machado M."/>
            <person name="Johnson C.S."/>
            <person name="Arredondo F."/>
            <person name="Hong C."/>
            <person name="Coffey M."/>
            <person name="Young S.K."/>
            <person name="Zeng Q."/>
            <person name="Gargeya S."/>
            <person name="Fitzgerald M."/>
            <person name="Abouelleil A."/>
            <person name="Alvarado L."/>
            <person name="Chapman S.B."/>
            <person name="Gainer-Dewar J."/>
            <person name="Goldberg J."/>
            <person name="Griggs A."/>
            <person name="Gujja S."/>
            <person name="Hansen M."/>
            <person name="Howarth C."/>
            <person name="Imamovic A."/>
            <person name="Ireland A."/>
            <person name="Larimer J."/>
            <person name="McCowan C."/>
            <person name="Murphy C."/>
            <person name="Pearson M."/>
            <person name="Poon T.W."/>
            <person name="Priest M."/>
            <person name="Roberts A."/>
            <person name="Saif S."/>
            <person name="Shea T."/>
            <person name="Sykes S."/>
            <person name="Wortman J."/>
            <person name="Nusbaum C."/>
            <person name="Birren B."/>
        </authorList>
    </citation>
    <scope>NUCLEOTIDE SEQUENCE [LARGE SCALE GENOMIC DNA]</scope>
    <source>
        <strain evidence="2 3">P1569</strain>
    </source>
</reference>
<sequence length="447" mass="49730">MIGYEVEVEAQAKAHSLSIPHSPRLQEEGSSMSVRREVVSLSQLLRRNENSSSRRGTGRAPPLPLQTSRRRADTPQSTGQRSMGSRQVQSAPFTEKPATTGFQQSFTQCVLDASRVLTSQSEVGVSSQTSSGFPAPSQEVYAPESDELSGITSMSQSSFSQPQSQNLLGSSQDDQLYRLQQWQAERVVPASKSPVHCNGSEKLQELEQNLTKAFVEHRREQKQQHQELLMKFGSPIKKSIAEVEAKLASSCESHQQQKVAIGELEKGVSHMAESISALRQQSKEASEEIRTAVVDETAAVKASLTELQARVETVEGSVKSYSDFVAQALKEEATKHDALLSAVEASSCTFHKEPAFAEDFPDTDMVCRKRRRSSRLHEIVEMNPGSFTSPAAKPLPHPRARYSPRCEIGSRSCYESEDDETRDEGLHFVLRRIETLRAKRRQYQHDL</sequence>
<evidence type="ECO:0000313" key="3">
    <source>
        <dbReference type="Proteomes" id="UP000018721"/>
    </source>
</evidence>
<evidence type="ECO:0000256" key="1">
    <source>
        <dbReference type="SAM" id="MobiDB-lite"/>
    </source>
</evidence>
<feature type="region of interest" description="Disordered" evidence="1">
    <location>
        <begin position="124"/>
        <end position="168"/>
    </location>
</feature>
<feature type="region of interest" description="Disordered" evidence="1">
    <location>
        <begin position="12"/>
        <end position="97"/>
    </location>
</feature>
<feature type="compositionally biased region" description="Polar residues" evidence="1">
    <location>
        <begin position="74"/>
        <end position="92"/>
    </location>
</feature>
<name>V9EDQ1_PHYNI</name>
<dbReference type="AlphaFoldDB" id="V9EDQ1"/>
<organism evidence="2 3">
    <name type="scientific">Phytophthora nicotianae P1569</name>
    <dbReference type="NCBI Taxonomy" id="1317065"/>
    <lineage>
        <taxon>Eukaryota</taxon>
        <taxon>Sar</taxon>
        <taxon>Stramenopiles</taxon>
        <taxon>Oomycota</taxon>
        <taxon>Peronosporomycetes</taxon>
        <taxon>Peronosporales</taxon>
        <taxon>Peronosporaceae</taxon>
        <taxon>Phytophthora</taxon>
    </lineage>
</organism>
<evidence type="ECO:0000313" key="2">
    <source>
        <dbReference type="EMBL" id="ETI36633.1"/>
    </source>
</evidence>
<dbReference type="EMBL" id="ANIZ01003010">
    <property type="protein sequence ID" value="ETI36633.1"/>
    <property type="molecule type" value="Genomic_DNA"/>
</dbReference>
<accession>V9EDQ1</accession>
<proteinExistence type="predicted"/>
<dbReference type="HOGENOM" id="CLU_613211_0_0_1"/>
<feature type="compositionally biased region" description="Low complexity" evidence="1">
    <location>
        <begin position="40"/>
        <end position="55"/>
    </location>
</feature>
<keyword evidence="3" id="KW-1185">Reference proteome</keyword>
<dbReference type="OrthoDB" id="122119at2759"/>
<protein>
    <submittedName>
        <fullName evidence="2">Uncharacterized protein</fullName>
    </submittedName>
</protein>
<feature type="compositionally biased region" description="Low complexity" evidence="1">
    <location>
        <begin position="153"/>
        <end position="165"/>
    </location>
</feature>